<dbReference type="AlphaFoldDB" id="A0A0V1E5Q2"/>
<reference evidence="2 3" key="1">
    <citation type="submission" date="2015-01" db="EMBL/GenBank/DDBJ databases">
        <title>Evolution of Trichinella species and genotypes.</title>
        <authorList>
            <person name="Korhonen P.K."/>
            <person name="Edoardo P."/>
            <person name="Giuseppe L.R."/>
            <person name="Gasser R.B."/>
        </authorList>
    </citation>
    <scope>NUCLEOTIDE SEQUENCE [LARGE SCALE GENOMIC DNA]</scope>
    <source>
        <strain evidence="2">ISS13</strain>
    </source>
</reference>
<dbReference type="Proteomes" id="UP000054632">
    <property type="component" value="Unassembled WGS sequence"/>
</dbReference>
<evidence type="ECO:0000313" key="3">
    <source>
        <dbReference type="Proteomes" id="UP000054632"/>
    </source>
</evidence>
<keyword evidence="1" id="KW-0472">Membrane</keyword>
<dbReference type="EMBL" id="JYDR01000100">
    <property type="protein sequence ID" value="KRY68950.1"/>
    <property type="molecule type" value="Genomic_DNA"/>
</dbReference>
<keyword evidence="1" id="KW-0812">Transmembrane</keyword>
<comment type="caution">
    <text evidence="2">The sequence shown here is derived from an EMBL/GenBank/DDBJ whole genome shotgun (WGS) entry which is preliminary data.</text>
</comment>
<sequence>MTITVIRFPFKSVYHGFPKLRNWMFVFIFRVLLIAFIFIVKMSDVPEKNIDSLIKFDSTDSSLTGSNSESFQEVLDSSEVSSLNTESSKTDSTLGSICLTGEYTKVEIPMQDAKQCYVLNYKLRTPGGKVYDYSGPFPPDPNFVFVCGVKMSDVPEKNIDSLIKFDSTDSSLTGSNSESFQEVLDSSEVSSLNTESSKTDSTLGSICLTGEYTKVEIPMQDAKQCYVLNYKLRTPGGKVYDYSGPFPPDPKFLKNLDEE</sequence>
<name>A0A0V1E5Q2_TRIPS</name>
<feature type="transmembrane region" description="Helical" evidence="1">
    <location>
        <begin position="20"/>
        <end position="40"/>
    </location>
</feature>
<organism evidence="2 3">
    <name type="scientific">Trichinella pseudospiralis</name>
    <name type="common">Parasitic roundworm</name>
    <dbReference type="NCBI Taxonomy" id="6337"/>
    <lineage>
        <taxon>Eukaryota</taxon>
        <taxon>Metazoa</taxon>
        <taxon>Ecdysozoa</taxon>
        <taxon>Nematoda</taxon>
        <taxon>Enoplea</taxon>
        <taxon>Dorylaimia</taxon>
        <taxon>Trichinellida</taxon>
        <taxon>Trichinellidae</taxon>
        <taxon>Trichinella</taxon>
    </lineage>
</organism>
<accession>A0A0V1E5Q2</accession>
<evidence type="ECO:0000313" key="2">
    <source>
        <dbReference type="EMBL" id="KRY68950.1"/>
    </source>
</evidence>
<gene>
    <name evidence="2" type="ORF">T4A_7351</name>
</gene>
<keyword evidence="1" id="KW-1133">Transmembrane helix</keyword>
<protein>
    <submittedName>
        <fullName evidence="2">Uncharacterized protein</fullName>
    </submittedName>
</protein>
<evidence type="ECO:0000256" key="1">
    <source>
        <dbReference type="SAM" id="Phobius"/>
    </source>
</evidence>
<proteinExistence type="predicted"/>